<evidence type="ECO:0000313" key="2">
    <source>
        <dbReference type="Proteomes" id="UP000183997"/>
    </source>
</evidence>
<keyword evidence="2" id="KW-1185">Reference proteome</keyword>
<sequence length="126" mass="14579">MRLLAGLFVMIVLVLAFGLWTSHALDKASQELTGNIKQVTQEVQQDNWQEANKHVEELEQKWEKIGTWWPMVLDHQEIDNIEFALAKLKEYIATKDNVMSLAQLSELKLMILHLPEKEALTLKNIL</sequence>
<reference evidence="2" key="1">
    <citation type="submission" date="2016-11" db="EMBL/GenBank/DDBJ databases">
        <authorList>
            <person name="Varghese N."/>
            <person name="Submissions S."/>
        </authorList>
    </citation>
    <scope>NUCLEOTIDE SEQUENCE [LARGE SCALE GENOMIC DNA]</scope>
    <source>
        <strain evidence="2">DSM 10349</strain>
    </source>
</reference>
<name>A0A1M6NXG8_9FIRM</name>
<dbReference type="AlphaFoldDB" id="A0A1M6NXG8"/>
<evidence type="ECO:0008006" key="3">
    <source>
        <dbReference type="Google" id="ProtNLM"/>
    </source>
</evidence>
<dbReference type="Proteomes" id="UP000183997">
    <property type="component" value="Unassembled WGS sequence"/>
</dbReference>
<dbReference type="STRING" id="1121421.SAMN02745123_00324"/>
<dbReference type="RefSeq" id="WP_072910539.1">
    <property type="nucleotide sequence ID" value="NZ_FRAR01000005.1"/>
</dbReference>
<proteinExistence type="predicted"/>
<accession>A0A1M6NXG8</accession>
<dbReference type="EMBL" id="FRAR01000005">
    <property type="protein sequence ID" value="SHK00362.1"/>
    <property type="molecule type" value="Genomic_DNA"/>
</dbReference>
<organism evidence="1 2">
    <name type="scientific">Desulforamulus aeronauticus DSM 10349</name>
    <dbReference type="NCBI Taxonomy" id="1121421"/>
    <lineage>
        <taxon>Bacteria</taxon>
        <taxon>Bacillati</taxon>
        <taxon>Bacillota</taxon>
        <taxon>Clostridia</taxon>
        <taxon>Eubacteriales</taxon>
        <taxon>Peptococcaceae</taxon>
        <taxon>Desulforamulus</taxon>
    </lineage>
</organism>
<protein>
    <recommendedName>
        <fullName evidence="3">DUF4363 family protein</fullName>
    </recommendedName>
</protein>
<evidence type="ECO:0000313" key="1">
    <source>
        <dbReference type="EMBL" id="SHK00362.1"/>
    </source>
</evidence>
<dbReference type="InterPro" id="IPR025373">
    <property type="entry name" value="DUF4363"/>
</dbReference>
<dbReference type="OrthoDB" id="3034917at2"/>
<gene>
    <name evidence="1" type="ORF">SAMN02745123_00324</name>
</gene>
<dbReference type="Pfam" id="PF14276">
    <property type="entry name" value="DUF4363"/>
    <property type="match status" value="1"/>
</dbReference>